<evidence type="ECO:0000256" key="10">
    <source>
        <dbReference type="ARBA" id="ARBA00049338"/>
    </source>
</evidence>
<dbReference type="EC" id="7.2.2.21" evidence="9"/>
<dbReference type="InterPro" id="IPR006121">
    <property type="entry name" value="HMA_dom"/>
</dbReference>
<gene>
    <name evidence="13" type="ORF">J5N97_026715</name>
</gene>
<comment type="subcellular location">
    <subcellularLocation>
        <location evidence="1">Membrane</location>
        <topology evidence="1">Multi-pass membrane protein</topology>
    </subcellularLocation>
</comment>
<dbReference type="Pfam" id="PF00122">
    <property type="entry name" value="E1-E2_ATPase"/>
    <property type="match status" value="1"/>
</dbReference>
<dbReference type="EMBL" id="JAGGNH010000008">
    <property type="protein sequence ID" value="KAJ0965577.1"/>
    <property type="molecule type" value="Genomic_DNA"/>
</dbReference>
<dbReference type="SUPFAM" id="SSF56784">
    <property type="entry name" value="HAD-like"/>
    <property type="match status" value="1"/>
</dbReference>
<dbReference type="GO" id="GO:0016887">
    <property type="term" value="F:ATP hydrolysis activity"/>
    <property type="evidence" value="ECO:0007669"/>
    <property type="project" value="InterPro"/>
</dbReference>
<dbReference type="CDD" id="cd02079">
    <property type="entry name" value="P-type_ATPase_HM"/>
    <property type="match status" value="1"/>
</dbReference>
<dbReference type="InterPro" id="IPR001757">
    <property type="entry name" value="P_typ_ATPase"/>
</dbReference>
<evidence type="ECO:0000256" key="4">
    <source>
        <dbReference type="ARBA" id="ARBA00022692"/>
    </source>
</evidence>
<protein>
    <recommendedName>
        <fullName evidence="9">Cd(2+)-exporting ATPase</fullName>
        <ecNumber evidence="9">7.2.2.21</ecNumber>
    </recommendedName>
</protein>
<dbReference type="GO" id="GO:0008551">
    <property type="term" value="F:P-type cadmium transporter activity"/>
    <property type="evidence" value="ECO:0007669"/>
    <property type="project" value="UniProtKB-EC"/>
</dbReference>
<dbReference type="Proteomes" id="UP001085076">
    <property type="component" value="Miscellaneous, Linkage group lg08"/>
</dbReference>
<evidence type="ECO:0000256" key="1">
    <source>
        <dbReference type="ARBA" id="ARBA00004141"/>
    </source>
</evidence>
<dbReference type="FunFam" id="2.70.150.10:FF:000002">
    <property type="entry name" value="Copper-transporting ATPase 1, putative"/>
    <property type="match status" value="1"/>
</dbReference>
<comment type="catalytic activity">
    <reaction evidence="10">
        <text>Cd(2+)(in) + ATP + H2O = Cd(2+)(out) + ADP + phosphate + H(+)</text>
        <dbReference type="Rhea" id="RHEA:12132"/>
        <dbReference type="ChEBI" id="CHEBI:15377"/>
        <dbReference type="ChEBI" id="CHEBI:15378"/>
        <dbReference type="ChEBI" id="CHEBI:30616"/>
        <dbReference type="ChEBI" id="CHEBI:43474"/>
        <dbReference type="ChEBI" id="CHEBI:48775"/>
        <dbReference type="ChEBI" id="CHEBI:456216"/>
        <dbReference type="EC" id="7.2.2.21"/>
    </reaction>
</comment>
<keyword evidence="6" id="KW-0067">ATP-binding</keyword>
<dbReference type="PANTHER" id="PTHR48085:SF5">
    <property type="entry name" value="CADMIUM_ZINC-TRANSPORTING ATPASE HMA4-RELATED"/>
    <property type="match status" value="1"/>
</dbReference>
<feature type="transmembrane region" description="Helical" evidence="11">
    <location>
        <begin position="344"/>
        <end position="373"/>
    </location>
</feature>
<dbReference type="GO" id="GO:0016020">
    <property type="term" value="C:membrane"/>
    <property type="evidence" value="ECO:0007669"/>
    <property type="project" value="UniProtKB-SubCell"/>
</dbReference>
<evidence type="ECO:0000256" key="5">
    <source>
        <dbReference type="ARBA" id="ARBA00022741"/>
    </source>
</evidence>
<dbReference type="FunFam" id="3.30.70.100:FF:000022">
    <property type="entry name" value="Putative cadmium/zinc-transporting ATPase 3"/>
    <property type="match status" value="1"/>
</dbReference>
<feature type="transmembrane region" description="Helical" evidence="11">
    <location>
        <begin position="122"/>
        <end position="140"/>
    </location>
</feature>
<proteinExistence type="inferred from homology"/>
<feature type="transmembrane region" description="Helical" evidence="11">
    <location>
        <begin position="607"/>
        <end position="627"/>
    </location>
</feature>
<keyword evidence="3" id="KW-0104">Cadmium</keyword>
<evidence type="ECO:0000313" key="14">
    <source>
        <dbReference type="Proteomes" id="UP001085076"/>
    </source>
</evidence>
<accession>A0A9D5C423</accession>
<name>A0A9D5C423_9LILI</name>
<dbReference type="InterPro" id="IPR018303">
    <property type="entry name" value="ATPase_P-typ_P_site"/>
</dbReference>
<dbReference type="InterPro" id="IPR036163">
    <property type="entry name" value="HMA_dom_sf"/>
</dbReference>
<dbReference type="InterPro" id="IPR023298">
    <property type="entry name" value="ATPase_P-typ_TM_dom_sf"/>
</dbReference>
<keyword evidence="5" id="KW-0547">Nucleotide-binding</keyword>
<evidence type="ECO:0000259" key="12">
    <source>
        <dbReference type="PROSITE" id="PS50846"/>
    </source>
</evidence>
<keyword evidence="8 11" id="KW-0472">Membrane</keyword>
<evidence type="ECO:0000256" key="3">
    <source>
        <dbReference type="ARBA" id="ARBA00022539"/>
    </source>
</evidence>
<dbReference type="OrthoDB" id="432719at2759"/>
<dbReference type="Gene3D" id="3.40.50.1000">
    <property type="entry name" value="HAD superfamily/HAD-like"/>
    <property type="match status" value="2"/>
</dbReference>
<sequence>MSEVKSENKFMEGSYQKSYFDVLGLCCSSEIPLIENILKSLHGIQKVSVIVPSKTVIIVHDASLISQLQIVKALNQARLEANVRTYGTQMIVRKWPSPYIVASGALLLASLFKVSFRPLKWLAVAAVVVGLPPIVFRSIVALRKFILDINILMLIAVGGALALRDYSEAGFIVFLLTIAEWLESMASHKATAGMSALINMAPQKAILAETGQVVHARDVKINTTLAVKAGEVVPIDGIVVEGRSEVDERTLTGESFPVAKQVQSLVWAGTLNIDGYISVKTTALADNSAVAKMARLVEEAQNSRSKTQRLIDSCTKYYTPAVVIVSAGIALVPLVMGVHNRKHWFQLALVLLVSACPCALVLSTPVATFCALLKAASAGLFIKGGDVLEALAKVRVVALDKTGTITNGEFSITEFRTINDFITMDKLLYWVSSIESKSSHPMASALVDYARRNADVNKGITVGYIFSNASLVGRFTLSDTCRTGATEAIKELKSLGVKTAMLTGDSKAAAMHAQIQLGNAIEIIHAELLLEDKVRIIKDLKNREGPTEMVGDGMNDTAALAMANVGISMGISGSAVATETSHITLMSNDVCKIPKAIQLARRTQCKIIWNILFSGITKVAILVLAFAGHPIMWAAVLADVGTCLLVILSSMMLMSEKTPKKNKCCSYRQKSQVCCSNKRGCQKNEKAHEHDCNGHKDSSKVAAIAMHVSMDPTTTGNISMTTMNMTMYTRAMLTTTRRHINIPTMAMRRHTNMTVMTKERRREEANTTA</sequence>
<dbReference type="GO" id="GO:0046872">
    <property type="term" value="F:metal ion binding"/>
    <property type="evidence" value="ECO:0007669"/>
    <property type="project" value="InterPro"/>
</dbReference>
<dbReference type="SUPFAM" id="SSF55008">
    <property type="entry name" value="HMA, heavy metal-associated domain"/>
    <property type="match status" value="1"/>
</dbReference>
<comment type="caution">
    <text evidence="13">The sequence shown here is derived from an EMBL/GenBank/DDBJ whole genome shotgun (WGS) entry which is preliminary data.</text>
</comment>
<keyword evidence="4 11" id="KW-0812">Transmembrane</keyword>
<dbReference type="InterPro" id="IPR023299">
    <property type="entry name" value="ATPase_P-typ_cyto_dom_N"/>
</dbReference>
<dbReference type="Gene3D" id="3.40.1110.10">
    <property type="entry name" value="Calcium-transporting ATPase, cytoplasmic domain N"/>
    <property type="match status" value="2"/>
</dbReference>
<feature type="transmembrane region" description="Helical" evidence="11">
    <location>
        <begin position="633"/>
        <end position="653"/>
    </location>
</feature>
<evidence type="ECO:0000256" key="11">
    <source>
        <dbReference type="SAM" id="Phobius"/>
    </source>
</evidence>
<dbReference type="SUPFAM" id="SSF81665">
    <property type="entry name" value="Calcium ATPase, transmembrane domain M"/>
    <property type="match status" value="1"/>
</dbReference>
<dbReference type="PROSITE" id="PS50846">
    <property type="entry name" value="HMA_2"/>
    <property type="match status" value="1"/>
</dbReference>
<evidence type="ECO:0000256" key="7">
    <source>
        <dbReference type="ARBA" id="ARBA00022989"/>
    </source>
</evidence>
<comment type="similarity">
    <text evidence="2">Belongs to the cation transport ATPase (P-type) (TC 3.A.3) family. Type IB subfamily.</text>
</comment>
<dbReference type="Pfam" id="PF00702">
    <property type="entry name" value="Hydrolase"/>
    <property type="match status" value="1"/>
</dbReference>
<dbReference type="NCBIfam" id="TIGR01494">
    <property type="entry name" value="ATPase_P-type"/>
    <property type="match status" value="2"/>
</dbReference>
<evidence type="ECO:0000256" key="2">
    <source>
        <dbReference type="ARBA" id="ARBA00006024"/>
    </source>
</evidence>
<dbReference type="SUPFAM" id="SSF81653">
    <property type="entry name" value="Calcium ATPase, transduction domain A"/>
    <property type="match status" value="1"/>
</dbReference>
<dbReference type="AlphaFoldDB" id="A0A9D5C423"/>
<keyword evidence="7 11" id="KW-1133">Transmembrane helix</keyword>
<evidence type="ECO:0000256" key="9">
    <source>
        <dbReference type="ARBA" id="ARBA00039103"/>
    </source>
</evidence>
<dbReference type="InterPro" id="IPR008250">
    <property type="entry name" value="ATPase_P-typ_transduc_dom_A_sf"/>
</dbReference>
<evidence type="ECO:0000256" key="6">
    <source>
        <dbReference type="ARBA" id="ARBA00022840"/>
    </source>
</evidence>
<dbReference type="InterPro" id="IPR059000">
    <property type="entry name" value="ATPase_P-type_domA"/>
</dbReference>
<feature type="transmembrane region" description="Helical" evidence="11">
    <location>
        <begin position="99"/>
        <end position="116"/>
    </location>
</feature>
<dbReference type="Gene3D" id="2.70.150.10">
    <property type="entry name" value="Calcium-transporting ATPase, cytoplasmic transduction domain A"/>
    <property type="match status" value="1"/>
</dbReference>
<dbReference type="PRINTS" id="PR00119">
    <property type="entry name" value="CATATPASE"/>
</dbReference>
<dbReference type="NCBIfam" id="TIGR01512">
    <property type="entry name" value="ATPase-IB2_Cd"/>
    <property type="match status" value="1"/>
</dbReference>
<dbReference type="Gene3D" id="3.30.70.100">
    <property type="match status" value="1"/>
</dbReference>
<evidence type="ECO:0000313" key="13">
    <source>
        <dbReference type="EMBL" id="KAJ0965577.1"/>
    </source>
</evidence>
<dbReference type="InterPro" id="IPR051014">
    <property type="entry name" value="Cation_Transport_ATPase_IB"/>
</dbReference>
<evidence type="ECO:0000256" key="8">
    <source>
        <dbReference type="ARBA" id="ARBA00023136"/>
    </source>
</evidence>
<dbReference type="PROSITE" id="PS00154">
    <property type="entry name" value="ATPASE_E1_E2"/>
    <property type="match status" value="1"/>
</dbReference>
<dbReference type="PANTHER" id="PTHR48085">
    <property type="entry name" value="CADMIUM/ZINC-TRANSPORTING ATPASE HMA2-RELATED"/>
    <property type="match status" value="1"/>
</dbReference>
<dbReference type="GO" id="GO:0005524">
    <property type="term" value="F:ATP binding"/>
    <property type="evidence" value="ECO:0007669"/>
    <property type="project" value="UniProtKB-KW"/>
</dbReference>
<dbReference type="InterPro" id="IPR023214">
    <property type="entry name" value="HAD_sf"/>
</dbReference>
<reference evidence="13" key="2">
    <citation type="journal article" date="2022" name="Hortic Res">
        <title>The genome of Dioscorea zingiberensis sheds light on the biosynthesis, origin and evolution of the medicinally important diosgenin saponins.</title>
        <authorList>
            <person name="Li Y."/>
            <person name="Tan C."/>
            <person name="Li Z."/>
            <person name="Guo J."/>
            <person name="Li S."/>
            <person name="Chen X."/>
            <person name="Wang C."/>
            <person name="Dai X."/>
            <person name="Yang H."/>
            <person name="Song W."/>
            <person name="Hou L."/>
            <person name="Xu J."/>
            <person name="Tong Z."/>
            <person name="Xu A."/>
            <person name="Yuan X."/>
            <person name="Wang W."/>
            <person name="Yang Q."/>
            <person name="Chen L."/>
            <person name="Sun Z."/>
            <person name="Wang K."/>
            <person name="Pan B."/>
            <person name="Chen J."/>
            <person name="Bao Y."/>
            <person name="Liu F."/>
            <person name="Qi X."/>
            <person name="Gang D.R."/>
            <person name="Wen J."/>
            <person name="Li J."/>
        </authorList>
    </citation>
    <scope>NUCLEOTIDE SEQUENCE</scope>
    <source>
        <strain evidence="13">Dzin_1.0</strain>
    </source>
</reference>
<dbReference type="InterPro" id="IPR036412">
    <property type="entry name" value="HAD-like_sf"/>
</dbReference>
<feature type="transmembrane region" description="Helical" evidence="11">
    <location>
        <begin position="317"/>
        <end position="338"/>
    </location>
</feature>
<organism evidence="13 14">
    <name type="scientific">Dioscorea zingiberensis</name>
    <dbReference type="NCBI Taxonomy" id="325984"/>
    <lineage>
        <taxon>Eukaryota</taxon>
        <taxon>Viridiplantae</taxon>
        <taxon>Streptophyta</taxon>
        <taxon>Embryophyta</taxon>
        <taxon>Tracheophyta</taxon>
        <taxon>Spermatophyta</taxon>
        <taxon>Magnoliopsida</taxon>
        <taxon>Liliopsida</taxon>
        <taxon>Dioscoreales</taxon>
        <taxon>Dioscoreaceae</taxon>
        <taxon>Dioscorea</taxon>
    </lineage>
</organism>
<feature type="domain" description="HMA" evidence="12">
    <location>
        <begin position="16"/>
        <end position="82"/>
    </location>
</feature>
<keyword evidence="14" id="KW-1185">Reference proteome</keyword>
<reference evidence="13" key="1">
    <citation type="submission" date="2021-03" db="EMBL/GenBank/DDBJ databases">
        <authorList>
            <person name="Li Z."/>
            <person name="Yang C."/>
        </authorList>
    </citation>
    <scope>NUCLEOTIDE SEQUENCE</scope>
    <source>
        <strain evidence="13">Dzin_1.0</strain>
        <tissue evidence="13">Leaf</tissue>
    </source>
</reference>